<organism evidence="2 3">
    <name type="scientific">Aldrovandia affinis</name>
    <dbReference type="NCBI Taxonomy" id="143900"/>
    <lineage>
        <taxon>Eukaryota</taxon>
        <taxon>Metazoa</taxon>
        <taxon>Chordata</taxon>
        <taxon>Craniata</taxon>
        <taxon>Vertebrata</taxon>
        <taxon>Euteleostomi</taxon>
        <taxon>Actinopterygii</taxon>
        <taxon>Neopterygii</taxon>
        <taxon>Teleostei</taxon>
        <taxon>Notacanthiformes</taxon>
        <taxon>Halosauridae</taxon>
        <taxon>Aldrovandia</taxon>
    </lineage>
</organism>
<evidence type="ECO:0000313" key="2">
    <source>
        <dbReference type="EMBL" id="KAJ8392555.1"/>
    </source>
</evidence>
<sequence length="172" mass="19084">MPRRPLGVCRHKHDPHGHLTAAARVSRWAPVERPSYFRTSAAHTLTRLRPLHPRARLTCVINNSNSGRVVGGGDVAPGSCPLGSGRRADMKETTAAREGPTTPPQRNPRPPPSVLSRPATHSCSRGTVKMGHREAERPRWFFPVRILGRFVTYTTAVCQKQRCQTLMAALWD</sequence>
<evidence type="ECO:0000313" key="3">
    <source>
        <dbReference type="Proteomes" id="UP001221898"/>
    </source>
</evidence>
<proteinExistence type="predicted"/>
<feature type="compositionally biased region" description="Basic and acidic residues" evidence="1">
    <location>
        <begin position="86"/>
        <end position="95"/>
    </location>
</feature>
<feature type="region of interest" description="Disordered" evidence="1">
    <location>
        <begin position="71"/>
        <end position="130"/>
    </location>
</feature>
<evidence type="ECO:0000256" key="1">
    <source>
        <dbReference type="SAM" id="MobiDB-lite"/>
    </source>
</evidence>
<gene>
    <name evidence="2" type="ORF">AAFF_G00074330</name>
</gene>
<reference evidence="2" key="1">
    <citation type="journal article" date="2023" name="Science">
        <title>Genome structures resolve the early diversification of teleost fishes.</title>
        <authorList>
            <person name="Parey E."/>
            <person name="Louis A."/>
            <person name="Montfort J."/>
            <person name="Bouchez O."/>
            <person name="Roques C."/>
            <person name="Iampietro C."/>
            <person name="Lluch J."/>
            <person name="Castinel A."/>
            <person name="Donnadieu C."/>
            <person name="Desvignes T."/>
            <person name="Floi Bucao C."/>
            <person name="Jouanno E."/>
            <person name="Wen M."/>
            <person name="Mejri S."/>
            <person name="Dirks R."/>
            <person name="Jansen H."/>
            <person name="Henkel C."/>
            <person name="Chen W.J."/>
            <person name="Zahm M."/>
            <person name="Cabau C."/>
            <person name="Klopp C."/>
            <person name="Thompson A.W."/>
            <person name="Robinson-Rechavi M."/>
            <person name="Braasch I."/>
            <person name="Lecointre G."/>
            <person name="Bobe J."/>
            <person name="Postlethwait J.H."/>
            <person name="Berthelot C."/>
            <person name="Roest Crollius H."/>
            <person name="Guiguen Y."/>
        </authorList>
    </citation>
    <scope>NUCLEOTIDE SEQUENCE</scope>
    <source>
        <strain evidence="2">NC1722</strain>
    </source>
</reference>
<name>A0AAD7RYI5_9TELE</name>
<accession>A0AAD7RYI5</accession>
<dbReference type="EMBL" id="JAINUG010000145">
    <property type="protein sequence ID" value="KAJ8392555.1"/>
    <property type="molecule type" value="Genomic_DNA"/>
</dbReference>
<dbReference type="AlphaFoldDB" id="A0AAD7RYI5"/>
<dbReference type="Proteomes" id="UP001221898">
    <property type="component" value="Unassembled WGS sequence"/>
</dbReference>
<comment type="caution">
    <text evidence="2">The sequence shown here is derived from an EMBL/GenBank/DDBJ whole genome shotgun (WGS) entry which is preliminary data.</text>
</comment>
<feature type="compositionally biased region" description="Pro residues" evidence="1">
    <location>
        <begin position="101"/>
        <end position="113"/>
    </location>
</feature>
<protein>
    <submittedName>
        <fullName evidence="2">Uncharacterized protein</fullName>
    </submittedName>
</protein>
<keyword evidence="3" id="KW-1185">Reference proteome</keyword>